<proteinExistence type="predicted"/>
<evidence type="ECO:0000256" key="1">
    <source>
        <dbReference type="SAM" id="MobiDB-lite"/>
    </source>
</evidence>
<evidence type="ECO:0000313" key="3">
    <source>
        <dbReference type="Proteomes" id="UP001054837"/>
    </source>
</evidence>
<comment type="caution">
    <text evidence="2">The sequence shown here is derived from an EMBL/GenBank/DDBJ whole genome shotgun (WGS) entry which is preliminary data.</text>
</comment>
<keyword evidence="3" id="KW-1185">Reference proteome</keyword>
<organism evidence="2 3">
    <name type="scientific">Caerostris darwini</name>
    <dbReference type="NCBI Taxonomy" id="1538125"/>
    <lineage>
        <taxon>Eukaryota</taxon>
        <taxon>Metazoa</taxon>
        <taxon>Ecdysozoa</taxon>
        <taxon>Arthropoda</taxon>
        <taxon>Chelicerata</taxon>
        <taxon>Arachnida</taxon>
        <taxon>Araneae</taxon>
        <taxon>Araneomorphae</taxon>
        <taxon>Entelegynae</taxon>
        <taxon>Araneoidea</taxon>
        <taxon>Araneidae</taxon>
        <taxon>Caerostris</taxon>
    </lineage>
</organism>
<dbReference type="AlphaFoldDB" id="A0AAV4MVE0"/>
<dbReference type="Proteomes" id="UP001054837">
    <property type="component" value="Unassembled WGS sequence"/>
</dbReference>
<dbReference type="EMBL" id="BPLQ01000920">
    <property type="protein sequence ID" value="GIX76442.1"/>
    <property type="molecule type" value="Genomic_DNA"/>
</dbReference>
<reference evidence="2 3" key="1">
    <citation type="submission" date="2021-06" db="EMBL/GenBank/DDBJ databases">
        <title>Caerostris darwini draft genome.</title>
        <authorList>
            <person name="Kono N."/>
            <person name="Arakawa K."/>
        </authorList>
    </citation>
    <scope>NUCLEOTIDE SEQUENCE [LARGE SCALE GENOMIC DNA]</scope>
</reference>
<protein>
    <submittedName>
        <fullName evidence="2">Uncharacterized protein</fullName>
    </submittedName>
</protein>
<gene>
    <name evidence="2" type="ORF">CDAR_419201</name>
</gene>
<evidence type="ECO:0000313" key="2">
    <source>
        <dbReference type="EMBL" id="GIX76442.1"/>
    </source>
</evidence>
<feature type="region of interest" description="Disordered" evidence="1">
    <location>
        <begin position="69"/>
        <end position="96"/>
    </location>
</feature>
<feature type="compositionally biased region" description="Basic and acidic residues" evidence="1">
    <location>
        <begin position="76"/>
        <end position="96"/>
    </location>
</feature>
<name>A0AAV4MVE0_9ARAC</name>
<sequence length="96" mass="10992">MKTLQLGIERKFAVFFTSIERTKNEGVSFFASSVLCFGMCSLESDNVVHLVRSNKGDTGSLPILSKTVQIRRRRPAQREHSDDGHQKTERHLWKSQ</sequence>
<accession>A0AAV4MVE0</accession>